<sequence length="128" mass="14457">MPHKAKNKPATNAMLTYKPSTTTERFLAVMNQNHHIASQFTIHELMKIRGFNWAEIRDNLLKMNFTEVGTSTQNNSTTIEINYDNDALSYKELSPVEDLTNTITADTVNSCETSTGTTNISSYTAREY</sequence>
<name>A0A9P5WXT1_9AGAR</name>
<evidence type="ECO:0000313" key="1">
    <source>
        <dbReference type="EMBL" id="KAF9440848.1"/>
    </source>
</evidence>
<organism evidence="1 2">
    <name type="scientific">Macrolepiota fuliginosa MF-IS2</name>
    <dbReference type="NCBI Taxonomy" id="1400762"/>
    <lineage>
        <taxon>Eukaryota</taxon>
        <taxon>Fungi</taxon>
        <taxon>Dikarya</taxon>
        <taxon>Basidiomycota</taxon>
        <taxon>Agaricomycotina</taxon>
        <taxon>Agaricomycetes</taxon>
        <taxon>Agaricomycetidae</taxon>
        <taxon>Agaricales</taxon>
        <taxon>Agaricineae</taxon>
        <taxon>Agaricaceae</taxon>
        <taxon>Macrolepiota</taxon>
    </lineage>
</organism>
<evidence type="ECO:0000313" key="2">
    <source>
        <dbReference type="Proteomes" id="UP000807342"/>
    </source>
</evidence>
<proteinExistence type="predicted"/>
<accession>A0A9P5WXT1</accession>
<protein>
    <submittedName>
        <fullName evidence="1">Uncharacterized protein</fullName>
    </submittedName>
</protein>
<dbReference type="EMBL" id="MU152221">
    <property type="protein sequence ID" value="KAF9440848.1"/>
    <property type="molecule type" value="Genomic_DNA"/>
</dbReference>
<dbReference type="AlphaFoldDB" id="A0A9P5WXT1"/>
<comment type="caution">
    <text evidence="1">The sequence shown here is derived from an EMBL/GenBank/DDBJ whole genome shotgun (WGS) entry which is preliminary data.</text>
</comment>
<reference evidence="1" key="1">
    <citation type="submission" date="2020-11" db="EMBL/GenBank/DDBJ databases">
        <authorList>
            <consortium name="DOE Joint Genome Institute"/>
            <person name="Ahrendt S."/>
            <person name="Riley R."/>
            <person name="Andreopoulos W."/>
            <person name="Labutti K."/>
            <person name="Pangilinan J."/>
            <person name="Ruiz-Duenas F.J."/>
            <person name="Barrasa J.M."/>
            <person name="Sanchez-Garcia M."/>
            <person name="Camarero S."/>
            <person name="Miyauchi S."/>
            <person name="Serrano A."/>
            <person name="Linde D."/>
            <person name="Babiker R."/>
            <person name="Drula E."/>
            <person name="Ayuso-Fernandez I."/>
            <person name="Pacheco R."/>
            <person name="Padilla G."/>
            <person name="Ferreira P."/>
            <person name="Barriuso J."/>
            <person name="Kellner H."/>
            <person name="Castanera R."/>
            <person name="Alfaro M."/>
            <person name="Ramirez L."/>
            <person name="Pisabarro A.G."/>
            <person name="Kuo A."/>
            <person name="Tritt A."/>
            <person name="Lipzen A."/>
            <person name="He G."/>
            <person name="Yan M."/>
            <person name="Ng V."/>
            <person name="Cullen D."/>
            <person name="Martin F."/>
            <person name="Rosso M.-N."/>
            <person name="Henrissat B."/>
            <person name="Hibbett D."/>
            <person name="Martinez A.T."/>
            <person name="Grigoriev I.V."/>
        </authorList>
    </citation>
    <scope>NUCLEOTIDE SEQUENCE</scope>
    <source>
        <strain evidence="1">MF-IS2</strain>
    </source>
</reference>
<gene>
    <name evidence="1" type="ORF">P691DRAFT_767147</name>
</gene>
<keyword evidence="2" id="KW-1185">Reference proteome</keyword>
<dbReference type="Proteomes" id="UP000807342">
    <property type="component" value="Unassembled WGS sequence"/>
</dbReference>